<dbReference type="PROSITE" id="PS00893">
    <property type="entry name" value="NUDIX_BOX"/>
    <property type="match status" value="1"/>
</dbReference>
<dbReference type="EMBL" id="CP008876">
    <property type="protein sequence ID" value="AIF67054.1"/>
    <property type="molecule type" value="Genomic_DNA"/>
</dbReference>
<dbReference type="Proteomes" id="UP000027980">
    <property type="component" value="Chromosome"/>
</dbReference>
<keyword evidence="2 3" id="KW-0378">Hydrolase</keyword>
<evidence type="ECO:0000313" key="6">
    <source>
        <dbReference type="Proteomes" id="UP000027980"/>
    </source>
</evidence>
<dbReference type="OrthoDB" id="9787476at2"/>
<evidence type="ECO:0000256" key="2">
    <source>
        <dbReference type="ARBA" id="ARBA00022801"/>
    </source>
</evidence>
<dbReference type="InterPro" id="IPR020476">
    <property type="entry name" value="Nudix_hydrolase"/>
</dbReference>
<protein>
    <recommendedName>
        <fullName evidence="4">Nudix hydrolase domain-containing protein</fullName>
    </recommendedName>
</protein>
<reference evidence="5 6" key="1">
    <citation type="submission" date="2014-07" db="EMBL/GenBank/DDBJ databases">
        <title>Complete genome sequence of a moderately halophilic bacterium Terribacillus aidingensis MP602, isolated from Cryptomeria fortunei in Tianmu mountain in China.</title>
        <authorList>
            <person name="Wang Y."/>
            <person name="Lu P."/>
            <person name="Zhang L."/>
        </authorList>
    </citation>
    <scope>NUCLEOTIDE SEQUENCE [LARGE SCALE GENOMIC DNA]</scope>
    <source>
        <strain evidence="5 6">MP602</strain>
    </source>
</reference>
<dbReference type="HOGENOM" id="CLU_037162_7_0_9"/>
<dbReference type="PANTHER" id="PTHR43046:SF2">
    <property type="entry name" value="8-OXO-DGTP DIPHOSPHATASE-RELATED"/>
    <property type="match status" value="1"/>
</dbReference>
<dbReference type="Gene3D" id="3.90.79.10">
    <property type="entry name" value="Nucleoside Triphosphate Pyrophosphohydrolase"/>
    <property type="match status" value="1"/>
</dbReference>
<accession>A0A075LL26</accession>
<name>A0A075LL26_9BACI</name>
<dbReference type="InterPro" id="IPR020084">
    <property type="entry name" value="NUDIX_hydrolase_CS"/>
</dbReference>
<organism evidence="5 6">
    <name type="scientific">Terribacillus saccharophilus</name>
    <dbReference type="NCBI Taxonomy" id="361277"/>
    <lineage>
        <taxon>Bacteria</taxon>
        <taxon>Bacillati</taxon>
        <taxon>Bacillota</taxon>
        <taxon>Bacilli</taxon>
        <taxon>Bacillales</taxon>
        <taxon>Bacillaceae</taxon>
        <taxon>Terribacillus</taxon>
    </lineage>
</organism>
<evidence type="ECO:0000256" key="1">
    <source>
        <dbReference type="ARBA" id="ARBA00001946"/>
    </source>
</evidence>
<proteinExistence type="inferred from homology"/>
<evidence type="ECO:0000313" key="5">
    <source>
        <dbReference type="EMBL" id="AIF67054.1"/>
    </source>
</evidence>
<dbReference type="PANTHER" id="PTHR43046">
    <property type="entry name" value="GDP-MANNOSE MANNOSYL HYDROLASE"/>
    <property type="match status" value="1"/>
</dbReference>
<dbReference type="InterPro" id="IPR000086">
    <property type="entry name" value="NUDIX_hydrolase_dom"/>
</dbReference>
<dbReference type="GeneID" id="34220367"/>
<comment type="cofactor">
    <cofactor evidence="1">
        <name>Mg(2+)</name>
        <dbReference type="ChEBI" id="CHEBI:18420"/>
    </cofactor>
</comment>
<dbReference type="PROSITE" id="PS51462">
    <property type="entry name" value="NUDIX"/>
    <property type="match status" value="1"/>
</dbReference>
<dbReference type="RefSeq" id="WP_038562101.1">
    <property type="nucleotide sequence ID" value="NZ_CP008876.1"/>
</dbReference>
<comment type="similarity">
    <text evidence="3">Belongs to the Nudix hydrolase family.</text>
</comment>
<dbReference type="CDD" id="cd04677">
    <property type="entry name" value="NUDIX_Hydrolase"/>
    <property type="match status" value="1"/>
</dbReference>
<dbReference type="InterPro" id="IPR015797">
    <property type="entry name" value="NUDIX_hydrolase-like_dom_sf"/>
</dbReference>
<gene>
    <name evidence="5" type="ORF">GZ22_10635</name>
</gene>
<dbReference type="PRINTS" id="PR00502">
    <property type="entry name" value="NUDIXFAMILY"/>
</dbReference>
<dbReference type="GO" id="GO:0016787">
    <property type="term" value="F:hydrolase activity"/>
    <property type="evidence" value="ECO:0007669"/>
    <property type="project" value="UniProtKB-KW"/>
</dbReference>
<dbReference type="AlphaFoldDB" id="A0A075LL26"/>
<dbReference type="Pfam" id="PF00293">
    <property type="entry name" value="NUDIX"/>
    <property type="match status" value="1"/>
</dbReference>
<evidence type="ECO:0000256" key="3">
    <source>
        <dbReference type="RuleBase" id="RU003476"/>
    </source>
</evidence>
<sequence length="150" mass="17009">MDYISYIRSKVGNEKVIMVVAGAFVQNEAGELLLQKRRDTGEWGLPGGFMEMGESTAETARREVFEETGLQLGELQLFRVYSGPEYDKTFANGDQVALVQVLYKCREFTGELIRSNNESADNAFFQLKALPKELFQEHVSLIQDFQQALK</sequence>
<feature type="domain" description="Nudix hydrolase" evidence="4">
    <location>
        <begin position="16"/>
        <end position="148"/>
    </location>
</feature>
<dbReference type="KEGG" id="tap:GZ22_10635"/>
<evidence type="ECO:0000259" key="4">
    <source>
        <dbReference type="PROSITE" id="PS51462"/>
    </source>
</evidence>
<dbReference type="SUPFAM" id="SSF55811">
    <property type="entry name" value="Nudix"/>
    <property type="match status" value="1"/>
</dbReference>